<dbReference type="Proteomes" id="UP000750711">
    <property type="component" value="Unassembled WGS sequence"/>
</dbReference>
<comment type="caution">
    <text evidence="2">The sequence shown here is derived from an EMBL/GenBank/DDBJ whole genome shotgun (WGS) entry which is preliminary data.</text>
</comment>
<protein>
    <submittedName>
        <fullName evidence="2">Uncharacterized protein</fullName>
    </submittedName>
</protein>
<organism evidence="2 3">
    <name type="scientific">Trichoglossum hirsutum</name>
    <dbReference type="NCBI Taxonomy" id="265104"/>
    <lineage>
        <taxon>Eukaryota</taxon>
        <taxon>Fungi</taxon>
        <taxon>Dikarya</taxon>
        <taxon>Ascomycota</taxon>
        <taxon>Pezizomycotina</taxon>
        <taxon>Geoglossomycetes</taxon>
        <taxon>Geoglossales</taxon>
        <taxon>Geoglossaceae</taxon>
        <taxon>Trichoglossum</taxon>
    </lineage>
</organism>
<evidence type="ECO:0000313" key="2">
    <source>
        <dbReference type="EMBL" id="KAH0556846.1"/>
    </source>
</evidence>
<gene>
    <name evidence="2" type="ORF">GP486_005364</name>
</gene>
<dbReference type="EMBL" id="JAGHQM010000994">
    <property type="protein sequence ID" value="KAH0556846.1"/>
    <property type="molecule type" value="Genomic_DNA"/>
</dbReference>
<dbReference type="AlphaFoldDB" id="A0A9P8L998"/>
<keyword evidence="3" id="KW-1185">Reference proteome</keyword>
<evidence type="ECO:0000313" key="3">
    <source>
        <dbReference type="Proteomes" id="UP000750711"/>
    </source>
</evidence>
<reference evidence="2" key="1">
    <citation type="submission" date="2021-03" db="EMBL/GenBank/DDBJ databases">
        <title>Comparative genomics and phylogenomic investigation of the class Geoglossomycetes provide insights into ecological specialization and systematics.</title>
        <authorList>
            <person name="Melie T."/>
            <person name="Pirro S."/>
            <person name="Miller A.N."/>
            <person name="Quandt A."/>
        </authorList>
    </citation>
    <scope>NUCLEOTIDE SEQUENCE</scope>
    <source>
        <strain evidence="2">CAQ_001_2017</strain>
    </source>
</reference>
<proteinExistence type="predicted"/>
<evidence type="ECO:0000256" key="1">
    <source>
        <dbReference type="SAM" id="MobiDB-lite"/>
    </source>
</evidence>
<sequence>MLDEKTPQPSAGLRPGDESKKRFTFSSVIPSAPPPEYSERDATTGLANLSLSSTDSPTVDQCIAHLKLLESFHALRQAVSKTDGLFGIHDDLVSKSEKKNSEEELLKVYEKRWAIYVARAADRFESWWSACVPSSCKGQPKRPLAEMDLQGGEGVEFSYLPSGGDPIKFTADNLPPLGT</sequence>
<name>A0A9P8L998_9PEZI</name>
<feature type="region of interest" description="Disordered" evidence="1">
    <location>
        <begin position="1"/>
        <end position="41"/>
    </location>
</feature>
<accession>A0A9P8L998</accession>